<keyword evidence="3" id="KW-1185">Reference proteome</keyword>
<dbReference type="EMBL" id="JAGEUA010000006">
    <property type="protein sequence ID" value="KAL0973815.1"/>
    <property type="molecule type" value="Genomic_DNA"/>
</dbReference>
<evidence type="ECO:0008006" key="4">
    <source>
        <dbReference type="Google" id="ProtNLM"/>
    </source>
</evidence>
<accession>A0ABD0WQ34</accession>
<evidence type="ECO:0000256" key="1">
    <source>
        <dbReference type="SAM" id="MobiDB-lite"/>
    </source>
</evidence>
<dbReference type="SUPFAM" id="SSF47473">
    <property type="entry name" value="EF-hand"/>
    <property type="match status" value="1"/>
</dbReference>
<organism evidence="2 3">
    <name type="scientific">Umbra pygmaea</name>
    <name type="common">Eastern mudminnow</name>
    <dbReference type="NCBI Taxonomy" id="75934"/>
    <lineage>
        <taxon>Eukaryota</taxon>
        <taxon>Metazoa</taxon>
        <taxon>Chordata</taxon>
        <taxon>Craniata</taxon>
        <taxon>Vertebrata</taxon>
        <taxon>Euteleostomi</taxon>
        <taxon>Actinopterygii</taxon>
        <taxon>Neopterygii</taxon>
        <taxon>Teleostei</taxon>
        <taxon>Protacanthopterygii</taxon>
        <taxon>Esociformes</taxon>
        <taxon>Umbridae</taxon>
        <taxon>Umbra</taxon>
    </lineage>
</organism>
<dbReference type="PANTHER" id="PTHR47065">
    <property type="entry name" value="EF-HAND CALCIUM-BINDING DOMAIN-CONTAINING PROTEIN 9"/>
    <property type="match status" value="1"/>
</dbReference>
<dbReference type="Proteomes" id="UP001557470">
    <property type="component" value="Unassembled WGS sequence"/>
</dbReference>
<dbReference type="Gene3D" id="1.10.238.10">
    <property type="entry name" value="EF-hand"/>
    <property type="match status" value="2"/>
</dbReference>
<dbReference type="PANTHER" id="PTHR47065:SF1">
    <property type="entry name" value="EF-HAND CALCIUM-BINDING DOMAIN-CONTAINING PROTEIN 9"/>
    <property type="match status" value="1"/>
</dbReference>
<evidence type="ECO:0000313" key="3">
    <source>
        <dbReference type="Proteomes" id="UP001557470"/>
    </source>
</evidence>
<dbReference type="InterPro" id="IPR042798">
    <property type="entry name" value="EFCAB9"/>
</dbReference>
<gene>
    <name evidence="2" type="ORF">UPYG_G00211530</name>
</gene>
<dbReference type="InterPro" id="IPR011992">
    <property type="entry name" value="EF-hand-dom_pair"/>
</dbReference>
<evidence type="ECO:0000313" key="2">
    <source>
        <dbReference type="EMBL" id="KAL0973815.1"/>
    </source>
</evidence>
<feature type="compositionally biased region" description="Polar residues" evidence="1">
    <location>
        <begin position="201"/>
        <end position="213"/>
    </location>
</feature>
<proteinExistence type="predicted"/>
<protein>
    <recommendedName>
        <fullName evidence="4">EF-hand calcium-binding domain-containing protein 9</fullName>
    </recommendedName>
</protein>
<feature type="region of interest" description="Disordered" evidence="1">
    <location>
        <begin position="180"/>
        <end position="237"/>
    </location>
</feature>
<name>A0ABD0WQ34_UMBPY</name>
<reference evidence="2 3" key="1">
    <citation type="submission" date="2024-06" db="EMBL/GenBank/DDBJ databases">
        <authorList>
            <person name="Pan Q."/>
            <person name="Wen M."/>
            <person name="Jouanno E."/>
            <person name="Zahm M."/>
            <person name="Klopp C."/>
            <person name="Cabau C."/>
            <person name="Louis A."/>
            <person name="Berthelot C."/>
            <person name="Parey E."/>
            <person name="Roest Crollius H."/>
            <person name="Montfort J."/>
            <person name="Robinson-Rechavi M."/>
            <person name="Bouchez O."/>
            <person name="Lampietro C."/>
            <person name="Lopez Roques C."/>
            <person name="Donnadieu C."/>
            <person name="Postlethwait J."/>
            <person name="Bobe J."/>
            <person name="Verreycken H."/>
            <person name="Guiguen Y."/>
        </authorList>
    </citation>
    <scope>NUCLEOTIDE SEQUENCE [LARGE SCALE GENOMIC DNA]</scope>
    <source>
        <strain evidence="2">Up_M1</strain>
        <tissue evidence="2">Testis</tissue>
    </source>
</reference>
<sequence length="237" mass="27386">MKLKKGSVLNYLGFDSVYCLLSLRNAKILVDYFKLLDVHKRNTLNDIQFFHFMHHVTDMKTKDIRMTFDMLDWDACGQIGFEQFYMLVCILLSTEYNVANNFISRHSRPVFELLDLDGGRSICPTEFEASGFLFNFKRHALNDIFYEFDISGDEKWNYKEFKMFAMACVDMQDDATKLKDAKSVRASIPPPKEEPHGVSSAGITRTQSDSHPQLRNAGGNSRLKRLSHWMQAKTKGQ</sequence>
<dbReference type="AlphaFoldDB" id="A0ABD0WQ34"/>
<comment type="caution">
    <text evidence="2">The sequence shown here is derived from an EMBL/GenBank/DDBJ whole genome shotgun (WGS) entry which is preliminary data.</text>
</comment>